<keyword evidence="4" id="KW-1185">Reference proteome</keyword>
<dbReference type="RefSeq" id="XP_046043654.1">
    <property type="nucleotide sequence ID" value="XM_046194052.1"/>
</dbReference>
<organism evidence="3 4">
    <name type="scientific">Fusarium redolens</name>
    <dbReference type="NCBI Taxonomy" id="48865"/>
    <lineage>
        <taxon>Eukaryota</taxon>
        <taxon>Fungi</taxon>
        <taxon>Dikarya</taxon>
        <taxon>Ascomycota</taxon>
        <taxon>Pezizomycotina</taxon>
        <taxon>Sordariomycetes</taxon>
        <taxon>Hypocreomycetidae</taxon>
        <taxon>Hypocreales</taxon>
        <taxon>Nectriaceae</taxon>
        <taxon>Fusarium</taxon>
        <taxon>Fusarium redolens species complex</taxon>
    </lineage>
</organism>
<feature type="domain" description="HNH nuclease" evidence="2">
    <location>
        <begin position="223"/>
        <end position="295"/>
    </location>
</feature>
<dbReference type="InterPro" id="IPR003615">
    <property type="entry name" value="HNH_nuc"/>
</dbReference>
<dbReference type="EMBL" id="JAGMUX010000020">
    <property type="protein sequence ID" value="KAH7231717.1"/>
    <property type="molecule type" value="Genomic_DNA"/>
</dbReference>
<accession>A0A9P9JNJ9</accession>
<sequence>MFTAHPSQFNPRRPTFHVVNFTTFSVNNKMAPPAPASALHRHQSSLEGILDFSSQPPLDPAHRASAKRRFDQIINHFESEGIRPGRDKYDRVKLVSLTYDHSTSEKSKDRLLAAFFAFAGLSITADEDISFEDPTPSTKKTPQPSPASHSAVTSTQRQGHIFAGTPERIANLRGACLIRDRYRCVISHKFDQAEALKRFGLQRRGQGEACDQDGQPLAGQQFEPLEVAHILPHSLTQLDSRGELNASKEAALAILNMFDDGAAHLIEGIEIDRPGNALTLTQPLHTYFGDFNIFFKPEGTVPHRYHIETFLPQGFTYDVPVTRTLFLTEERNIDPPSSRLLAIHCAIAHILHLSAAGDYIDDILRDADEYGIRHDGSTELHRLVGLHLNNWAGSQAHGNVII</sequence>
<gene>
    <name evidence="3" type="ORF">BKA55DRAFT_581548</name>
</gene>
<evidence type="ECO:0000313" key="3">
    <source>
        <dbReference type="EMBL" id="KAH7231717.1"/>
    </source>
</evidence>
<feature type="region of interest" description="Disordered" evidence="1">
    <location>
        <begin position="129"/>
        <end position="160"/>
    </location>
</feature>
<dbReference type="GeneID" id="70224006"/>
<feature type="compositionally biased region" description="Polar residues" evidence="1">
    <location>
        <begin position="147"/>
        <end position="158"/>
    </location>
</feature>
<name>A0A9P9JNJ9_FUSRE</name>
<evidence type="ECO:0000256" key="1">
    <source>
        <dbReference type="SAM" id="MobiDB-lite"/>
    </source>
</evidence>
<reference evidence="3" key="1">
    <citation type="journal article" date="2021" name="Nat. Commun.">
        <title>Genetic determinants of endophytism in the Arabidopsis root mycobiome.</title>
        <authorList>
            <person name="Mesny F."/>
            <person name="Miyauchi S."/>
            <person name="Thiergart T."/>
            <person name="Pickel B."/>
            <person name="Atanasova L."/>
            <person name="Karlsson M."/>
            <person name="Huettel B."/>
            <person name="Barry K.W."/>
            <person name="Haridas S."/>
            <person name="Chen C."/>
            <person name="Bauer D."/>
            <person name="Andreopoulos W."/>
            <person name="Pangilinan J."/>
            <person name="LaButti K."/>
            <person name="Riley R."/>
            <person name="Lipzen A."/>
            <person name="Clum A."/>
            <person name="Drula E."/>
            <person name="Henrissat B."/>
            <person name="Kohler A."/>
            <person name="Grigoriev I.V."/>
            <person name="Martin F.M."/>
            <person name="Hacquard S."/>
        </authorList>
    </citation>
    <scope>NUCLEOTIDE SEQUENCE</scope>
    <source>
        <strain evidence="3">MPI-CAGE-AT-0023</strain>
    </source>
</reference>
<dbReference type="OrthoDB" id="2104739at2759"/>
<comment type="caution">
    <text evidence="3">The sequence shown here is derived from an EMBL/GenBank/DDBJ whole genome shotgun (WGS) entry which is preliminary data.</text>
</comment>
<dbReference type="Proteomes" id="UP000720189">
    <property type="component" value="Unassembled WGS sequence"/>
</dbReference>
<protein>
    <recommendedName>
        <fullName evidence="2">HNH nuclease domain-containing protein</fullName>
    </recommendedName>
</protein>
<evidence type="ECO:0000259" key="2">
    <source>
        <dbReference type="Pfam" id="PF13391"/>
    </source>
</evidence>
<dbReference type="Pfam" id="PF13391">
    <property type="entry name" value="HNH_2"/>
    <property type="match status" value="1"/>
</dbReference>
<dbReference type="AlphaFoldDB" id="A0A9P9JNJ9"/>
<proteinExistence type="predicted"/>
<evidence type="ECO:0000313" key="4">
    <source>
        <dbReference type="Proteomes" id="UP000720189"/>
    </source>
</evidence>